<name>A0A3P6UBA8_LITSI</name>
<gene>
    <name evidence="1" type="ORF">NLS_LOCUS2441</name>
</gene>
<accession>A0A3P6UBA8</accession>
<evidence type="ECO:0000313" key="2">
    <source>
        <dbReference type="Proteomes" id="UP000277928"/>
    </source>
</evidence>
<dbReference type="PANTHER" id="PTHR36514">
    <property type="entry name" value="PROTEIN CBG00436"/>
    <property type="match status" value="1"/>
</dbReference>
<organism evidence="1 2">
    <name type="scientific">Litomosoides sigmodontis</name>
    <name type="common">Filarial nematode worm</name>
    <dbReference type="NCBI Taxonomy" id="42156"/>
    <lineage>
        <taxon>Eukaryota</taxon>
        <taxon>Metazoa</taxon>
        <taxon>Ecdysozoa</taxon>
        <taxon>Nematoda</taxon>
        <taxon>Chromadorea</taxon>
        <taxon>Rhabditida</taxon>
        <taxon>Spirurina</taxon>
        <taxon>Spiruromorpha</taxon>
        <taxon>Filarioidea</taxon>
        <taxon>Onchocercidae</taxon>
        <taxon>Litomosoides</taxon>
    </lineage>
</organism>
<protein>
    <submittedName>
        <fullName evidence="1">Uncharacterized protein</fullName>
    </submittedName>
</protein>
<dbReference type="PANTHER" id="PTHR36514:SF3">
    <property type="entry name" value="ASCARIS SUUM EPICUTICLIN PROTEIN RELATED"/>
    <property type="match status" value="1"/>
</dbReference>
<evidence type="ECO:0000313" key="1">
    <source>
        <dbReference type="EMBL" id="VDK74351.1"/>
    </source>
</evidence>
<reference evidence="1 2" key="1">
    <citation type="submission" date="2018-08" db="EMBL/GenBank/DDBJ databases">
        <authorList>
            <person name="Laetsch R D."/>
            <person name="Stevens L."/>
            <person name="Kumar S."/>
            <person name="Blaxter L. M."/>
        </authorList>
    </citation>
    <scope>NUCLEOTIDE SEQUENCE [LARGE SCALE GENOMIC DNA]</scope>
</reference>
<dbReference type="Proteomes" id="UP000277928">
    <property type="component" value="Unassembled WGS sequence"/>
</dbReference>
<dbReference type="OMA" id="RNKRCKS"/>
<dbReference type="EMBL" id="UYRX01000112">
    <property type="protein sequence ID" value="VDK74351.1"/>
    <property type="molecule type" value="Genomic_DNA"/>
</dbReference>
<keyword evidence="2" id="KW-1185">Reference proteome</keyword>
<dbReference type="OrthoDB" id="5843337at2759"/>
<proteinExistence type="predicted"/>
<sequence length="136" mass="14532">MKDLTTTITFAVAAPIGQSEVQTSQLRALPALDGHRKKRNNAYGDEVVLPPTDLAISMRTPVEQPPARADQSYGGVVVPAIVETSGYRKKRNNAYGDEVVLPPTDLAISMRTPVEHPPARADQSYAAAATVVSSGY</sequence>
<dbReference type="AlphaFoldDB" id="A0A3P6UBA8"/>
<dbReference type="STRING" id="42156.A0A3P6UBA8"/>